<gene>
    <name evidence="2" type="ORF">KC01_LOCUS5790</name>
</gene>
<keyword evidence="3" id="KW-1185">Reference proteome</keyword>
<dbReference type="AlphaFoldDB" id="A0AAV2JE65"/>
<dbReference type="EMBL" id="OZ035833">
    <property type="protein sequence ID" value="CAL1574002.1"/>
    <property type="molecule type" value="Genomic_DNA"/>
</dbReference>
<organism evidence="2 3">
    <name type="scientific">Knipowitschia caucasica</name>
    <name type="common">Caucasian dwarf goby</name>
    <name type="synonym">Pomatoschistus caucasicus</name>
    <dbReference type="NCBI Taxonomy" id="637954"/>
    <lineage>
        <taxon>Eukaryota</taxon>
        <taxon>Metazoa</taxon>
        <taxon>Chordata</taxon>
        <taxon>Craniata</taxon>
        <taxon>Vertebrata</taxon>
        <taxon>Euteleostomi</taxon>
        <taxon>Actinopterygii</taxon>
        <taxon>Neopterygii</taxon>
        <taxon>Teleostei</taxon>
        <taxon>Neoteleostei</taxon>
        <taxon>Acanthomorphata</taxon>
        <taxon>Gobiaria</taxon>
        <taxon>Gobiiformes</taxon>
        <taxon>Gobioidei</taxon>
        <taxon>Gobiidae</taxon>
        <taxon>Gobiinae</taxon>
        <taxon>Knipowitschia</taxon>
    </lineage>
</organism>
<reference evidence="2 3" key="1">
    <citation type="submission" date="2024-04" db="EMBL/GenBank/DDBJ databases">
        <authorList>
            <person name="Waldvogel A.-M."/>
            <person name="Schoenle A."/>
        </authorList>
    </citation>
    <scope>NUCLEOTIDE SEQUENCE [LARGE SCALE GENOMIC DNA]</scope>
</reference>
<evidence type="ECO:0000313" key="2">
    <source>
        <dbReference type="EMBL" id="CAL1574002.1"/>
    </source>
</evidence>
<name>A0AAV2JE65_KNICA</name>
<proteinExistence type="predicted"/>
<dbReference type="Proteomes" id="UP001497482">
    <property type="component" value="Chromosome 11"/>
</dbReference>
<accession>A0AAV2JE65</accession>
<sequence length="101" mass="10417">MHICHCACICGNIDVLQYPCPTCTHPHVPVELELCVLSRADGQCTLAAVKLTGLGRAPCSPRTSGGGGWRCGEGVEEKRGGSKIQARPQGSSGGLLSDAGQ</sequence>
<evidence type="ECO:0000256" key="1">
    <source>
        <dbReference type="SAM" id="MobiDB-lite"/>
    </source>
</evidence>
<protein>
    <submittedName>
        <fullName evidence="2">Uncharacterized protein</fullName>
    </submittedName>
</protein>
<evidence type="ECO:0000313" key="3">
    <source>
        <dbReference type="Proteomes" id="UP001497482"/>
    </source>
</evidence>
<feature type="region of interest" description="Disordered" evidence="1">
    <location>
        <begin position="59"/>
        <end position="101"/>
    </location>
</feature>